<evidence type="ECO:0000256" key="1">
    <source>
        <dbReference type="ARBA" id="ARBA00022618"/>
    </source>
</evidence>
<dbReference type="GO" id="GO:0051301">
    <property type="term" value="P:cell division"/>
    <property type="evidence" value="ECO:0007669"/>
    <property type="project" value="UniProtKB-KW"/>
</dbReference>
<dbReference type="EMBL" id="BK016025">
    <property type="protein sequence ID" value="DAF90304.1"/>
    <property type="molecule type" value="Genomic_DNA"/>
</dbReference>
<dbReference type="GO" id="GO:0030435">
    <property type="term" value="P:sporulation resulting in formation of a cellular spore"/>
    <property type="evidence" value="ECO:0007669"/>
    <property type="project" value="InterPro"/>
</dbReference>
<organism evidence="4">
    <name type="scientific">Podoviridae sp. ctDd04</name>
    <dbReference type="NCBI Taxonomy" id="2825232"/>
    <lineage>
        <taxon>Viruses</taxon>
        <taxon>Duplodnaviria</taxon>
        <taxon>Heunggongvirae</taxon>
        <taxon>Uroviricota</taxon>
        <taxon>Caudoviricetes</taxon>
    </lineage>
</organism>
<name>A0A8S5U749_9CAUD</name>
<dbReference type="InterPro" id="IPR007170">
    <property type="entry name" value="SpoVG"/>
</dbReference>
<keyword evidence="3" id="KW-0131">Cell cycle</keyword>
<sequence>MLKSSIKITCRPYDENSKTKAFIYLCLDKTLVIKGLTLVEGSKGLFLSFPSSKGKDGKYYNSIYSLDKEFKAQLENACIKKYNEAVNKSDDSDEKLFS</sequence>
<keyword evidence="2" id="KW-0717">Septation</keyword>
<dbReference type="SUPFAM" id="SSF160537">
    <property type="entry name" value="SpoVG-like"/>
    <property type="match status" value="1"/>
</dbReference>
<evidence type="ECO:0000313" key="4">
    <source>
        <dbReference type="EMBL" id="DAF90304.1"/>
    </source>
</evidence>
<dbReference type="PANTHER" id="PTHR38429">
    <property type="entry name" value="SEPTATION PROTEIN SPOVG-RELATED"/>
    <property type="match status" value="1"/>
</dbReference>
<dbReference type="InterPro" id="IPR036751">
    <property type="entry name" value="SpoVG_sf"/>
</dbReference>
<accession>A0A8S5U749</accession>
<reference evidence="4" key="1">
    <citation type="journal article" date="2021" name="Proc. Natl. Acad. Sci. U.S.A.">
        <title>A Catalog of Tens of Thousands of Viruses from Human Metagenomes Reveals Hidden Associations with Chronic Diseases.</title>
        <authorList>
            <person name="Tisza M.J."/>
            <person name="Buck C.B."/>
        </authorList>
    </citation>
    <scope>NUCLEOTIDE SEQUENCE</scope>
    <source>
        <strain evidence="4">CtDd04</strain>
    </source>
</reference>
<evidence type="ECO:0000256" key="3">
    <source>
        <dbReference type="ARBA" id="ARBA00023306"/>
    </source>
</evidence>
<dbReference type="PANTHER" id="PTHR38429:SF1">
    <property type="entry name" value="SEPTATION PROTEIN SPOVG-RELATED"/>
    <property type="match status" value="1"/>
</dbReference>
<dbReference type="Gene3D" id="3.30.1120.40">
    <property type="entry name" value="Stage V sporulation protein G"/>
    <property type="match status" value="1"/>
</dbReference>
<evidence type="ECO:0000256" key="2">
    <source>
        <dbReference type="ARBA" id="ARBA00023210"/>
    </source>
</evidence>
<proteinExistence type="predicted"/>
<dbReference type="Pfam" id="PF04026">
    <property type="entry name" value="SpoVG"/>
    <property type="match status" value="1"/>
</dbReference>
<keyword evidence="1" id="KW-0132">Cell division</keyword>
<protein>
    <submittedName>
        <fullName evidence="4">SpoVG</fullName>
    </submittedName>
</protein>